<dbReference type="InterPro" id="IPR033985">
    <property type="entry name" value="SusD-like_N"/>
</dbReference>
<reference evidence="8" key="1">
    <citation type="submission" date="2019-11" db="EMBL/GenBank/DDBJ databases">
        <authorList>
            <person name="Feng L."/>
        </authorList>
    </citation>
    <scope>NUCLEOTIDE SEQUENCE</scope>
    <source>
        <strain evidence="8">BintestinalisLFYP9</strain>
    </source>
</reference>
<accession>A0A6N2TIN0</accession>
<evidence type="ECO:0000256" key="1">
    <source>
        <dbReference type="ARBA" id="ARBA00004442"/>
    </source>
</evidence>
<keyword evidence="3" id="KW-0732">Signal</keyword>
<comment type="subcellular location">
    <subcellularLocation>
        <location evidence="1">Cell outer membrane</location>
    </subcellularLocation>
</comment>
<dbReference type="Pfam" id="PF14322">
    <property type="entry name" value="SusD-like_3"/>
    <property type="match status" value="1"/>
</dbReference>
<comment type="similarity">
    <text evidence="2">Belongs to the SusD family.</text>
</comment>
<proteinExistence type="inferred from homology"/>
<evidence type="ECO:0000256" key="3">
    <source>
        <dbReference type="ARBA" id="ARBA00022729"/>
    </source>
</evidence>
<dbReference type="PROSITE" id="PS51257">
    <property type="entry name" value="PROKAR_LIPOPROTEIN"/>
    <property type="match status" value="1"/>
</dbReference>
<evidence type="ECO:0000313" key="8">
    <source>
        <dbReference type="EMBL" id="VYT05600.1"/>
    </source>
</evidence>
<evidence type="ECO:0000256" key="2">
    <source>
        <dbReference type="ARBA" id="ARBA00006275"/>
    </source>
</evidence>
<dbReference type="Pfam" id="PF07980">
    <property type="entry name" value="SusD_RagB"/>
    <property type="match status" value="1"/>
</dbReference>
<dbReference type="InterPro" id="IPR012944">
    <property type="entry name" value="SusD_RagB_dom"/>
</dbReference>
<dbReference type="AlphaFoldDB" id="A0A6N2TIN0"/>
<dbReference type="Gene3D" id="1.25.40.390">
    <property type="match status" value="1"/>
</dbReference>
<organism evidence="8">
    <name type="scientific">Bacteroides intestinalis</name>
    <dbReference type="NCBI Taxonomy" id="329854"/>
    <lineage>
        <taxon>Bacteria</taxon>
        <taxon>Pseudomonadati</taxon>
        <taxon>Bacteroidota</taxon>
        <taxon>Bacteroidia</taxon>
        <taxon>Bacteroidales</taxon>
        <taxon>Bacteroidaceae</taxon>
        <taxon>Bacteroides</taxon>
    </lineage>
</organism>
<dbReference type="RefSeq" id="WP_138292241.1">
    <property type="nucleotide sequence ID" value="NZ_BAABZC010000001.1"/>
</dbReference>
<evidence type="ECO:0000256" key="4">
    <source>
        <dbReference type="ARBA" id="ARBA00023136"/>
    </source>
</evidence>
<evidence type="ECO:0000259" key="6">
    <source>
        <dbReference type="Pfam" id="PF07980"/>
    </source>
</evidence>
<evidence type="ECO:0000259" key="7">
    <source>
        <dbReference type="Pfam" id="PF14322"/>
    </source>
</evidence>
<dbReference type="InterPro" id="IPR011990">
    <property type="entry name" value="TPR-like_helical_dom_sf"/>
</dbReference>
<feature type="domain" description="RagB/SusD" evidence="6">
    <location>
        <begin position="340"/>
        <end position="623"/>
    </location>
</feature>
<feature type="domain" description="SusD-like N-terminal" evidence="7">
    <location>
        <begin position="77"/>
        <end position="219"/>
    </location>
</feature>
<name>A0A6N2TIN0_9BACE</name>
<keyword evidence="4" id="KW-0472">Membrane</keyword>
<dbReference type="SUPFAM" id="SSF48452">
    <property type="entry name" value="TPR-like"/>
    <property type="match status" value="1"/>
</dbReference>
<keyword evidence="5" id="KW-0998">Cell outer membrane</keyword>
<dbReference type="GO" id="GO:0009279">
    <property type="term" value="C:cell outer membrane"/>
    <property type="evidence" value="ECO:0007669"/>
    <property type="project" value="UniProtKB-SubCell"/>
</dbReference>
<dbReference type="EMBL" id="CACRSU010000015">
    <property type="protein sequence ID" value="VYT05600.1"/>
    <property type="molecule type" value="Genomic_DNA"/>
</dbReference>
<gene>
    <name evidence="8" type="ORF">BILFYP9_01601</name>
</gene>
<protein>
    <submittedName>
        <fullName evidence="8">SusD family protein</fullName>
    </submittedName>
</protein>
<sequence>MKNIYLICMVAVAINMLTSCEDILDKSPLDLRTEETVWSDPKLAQAYLNRIWYMTGRNDYGNETWFSLYAGPLTPGTDITSDNCYSNWNRGAAASKDDSNWNENTDIGLFDNYIDIRRCNIAIDHLTAGCGFGEEIERDMLGQAYFAKGLNYITRAKAFGGYPIIDKTLTPDDELDLPRASAKETFDYGIGLLEKAADLLNKTSPSGRPNKGAAYALLSEANINAAAFIKYAMINNIQPTIDLKPYYDAAIKAVENLDALGIYKLETAADWKKQFNDLAYVAGNPSETILAQFTPPGLYQLRNDKMVEINCYLPTFYDDLLTDEVKVSYNNKPYLGYTLIDGWQTIAPNPKTVEESFYIKDLDGKARRWQESQLFEKYVTVTDGVYALNAAAAADGVTDISELMYANRDNRFYGTVAYDGSTYFGNQFDVRRGGNMHPLSFKTLNGYGAITGYLFIKPVPQTKAWTQQDYSGFHRNCLRLSKAYLNAAEAYMLKEDWTNARIYINKTRTNNGQLPALLSENGDELWKIYVDERNAELMLENDRYYTLLRYGIHKKNAEIIDQMNFGLMKQLEIAADGKSYEYVDLLLNSSTNNFVFNRYRYLFPIAKKYIDANPNYAPQNPRY</sequence>
<evidence type="ECO:0000256" key="5">
    <source>
        <dbReference type="ARBA" id="ARBA00023237"/>
    </source>
</evidence>